<evidence type="ECO:0000313" key="10">
    <source>
        <dbReference type="EMBL" id="KAL2079326.1"/>
    </source>
</evidence>
<feature type="domain" description="Caspase family p10" evidence="8">
    <location>
        <begin position="217"/>
        <end position="301"/>
    </location>
</feature>
<evidence type="ECO:0000256" key="1">
    <source>
        <dbReference type="ARBA" id="ARBA00010134"/>
    </source>
</evidence>
<dbReference type="InterPro" id="IPR016129">
    <property type="entry name" value="Caspase_his_AS"/>
</dbReference>
<dbReference type="Pfam" id="PF00656">
    <property type="entry name" value="Peptidase_C14"/>
    <property type="match status" value="1"/>
</dbReference>
<evidence type="ECO:0000256" key="3">
    <source>
        <dbReference type="ARBA" id="ARBA00022801"/>
    </source>
</evidence>
<feature type="active site" evidence="6">
    <location>
        <position position="199"/>
    </location>
</feature>
<evidence type="ECO:0000256" key="4">
    <source>
        <dbReference type="ARBA" id="ARBA00022807"/>
    </source>
</evidence>
<comment type="similarity">
    <text evidence="1 7">Belongs to the peptidase C14A family.</text>
</comment>
<dbReference type="Gene3D" id="3.30.70.1470">
    <property type="entry name" value="Caspase-like"/>
    <property type="match status" value="1"/>
</dbReference>
<dbReference type="InterPro" id="IPR002138">
    <property type="entry name" value="Pept_C14_p10"/>
</dbReference>
<name>A0ABD1IZK5_9TELE</name>
<dbReference type="EMBL" id="JBHFQA010000022">
    <property type="protein sequence ID" value="KAL2079326.1"/>
    <property type="molecule type" value="Genomic_DNA"/>
</dbReference>
<evidence type="ECO:0000256" key="5">
    <source>
        <dbReference type="ARBA" id="ARBA00023145"/>
    </source>
</evidence>
<dbReference type="CDD" id="cd00032">
    <property type="entry name" value="CASc"/>
    <property type="match status" value="1"/>
</dbReference>
<dbReference type="AlphaFoldDB" id="A0ABD1IZK5"/>
<evidence type="ECO:0000259" key="8">
    <source>
        <dbReference type="PROSITE" id="PS50207"/>
    </source>
</evidence>
<reference evidence="10 11" key="1">
    <citation type="submission" date="2024-09" db="EMBL/GenBank/DDBJ databases">
        <title>A chromosome-level genome assembly of Gray's grenadier anchovy, Coilia grayii.</title>
        <authorList>
            <person name="Fu Z."/>
        </authorList>
    </citation>
    <scope>NUCLEOTIDE SEQUENCE [LARGE SCALE GENOMIC DNA]</scope>
    <source>
        <strain evidence="10">G4</strain>
        <tissue evidence="10">Muscle</tissue>
    </source>
</reference>
<dbReference type="InterPro" id="IPR033139">
    <property type="entry name" value="Caspase_cys_AS"/>
</dbReference>
<evidence type="ECO:0000256" key="2">
    <source>
        <dbReference type="ARBA" id="ARBA00022670"/>
    </source>
</evidence>
<keyword evidence="2" id="KW-0645">Protease</keyword>
<evidence type="ECO:0000256" key="6">
    <source>
        <dbReference type="PIRSR" id="PIRSR038001-1"/>
    </source>
</evidence>
<feature type="active site" evidence="6">
    <location>
        <position position="149"/>
    </location>
</feature>
<dbReference type="PROSITE" id="PS01121">
    <property type="entry name" value="CASPASE_HIS"/>
    <property type="match status" value="1"/>
</dbReference>
<dbReference type="FunFam" id="3.40.50.1460:FF:000007">
    <property type="entry name" value="Caspase-1"/>
    <property type="match status" value="1"/>
</dbReference>
<dbReference type="PROSITE" id="PS50207">
    <property type="entry name" value="CASPASE_P10"/>
    <property type="match status" value="1"/>
</dbReference>
<keyword evidence="3" id="KW-0378">Hydrolase</keyword>
<dbReference type="PROSITE" id="PS50208">
    <property type="entry name" value="CASPASE_P20"/>
    <property type="match status" value="1"/>
</dbReference>
<comment type="caution">
    <text evidence="10">The sequence shown here is derived from an EMBL/GenBank/DDBJ whole genome shotgun (WGS) entry which is preliminary data.</text>
</comment>
<keyword evidence="11" id="KW-1185">Reference proteome</keyword>
<dbReference type="PIRSF" id="PIRSF038001">
    <property type="entry name" value="Caspase_ICE"/>
    <property type="match status" value="1"/>
</dbReference>
<dbReference type="InterPro" id="IPR011600">
    <property type="entry name" value="Pept_C14_caspase"/>
</dbReference>
<keyword evidence="5" id="KW-0865">Zymogen</keyword>
<organism evidence="10 11">
    <name type="scientific">Coilia grayii</name>
    <name type="common">Gray's grenadier anchovy</name>
    <dbReference type="NCBI Taxonomy" id="363190"/>
    <lineage>
        <taxon>Eukaryota</taxon>
        <taxon>Metazoa</taxon>
        <taxon>Chordata</taxon>
        <taxon>Craniata</taxon>
        <taxon>Vertebrata</taxon>
        <taxon>Euteleostomi</taxon>
        <taxon>Actinopterygii</taxon>
        <taxon>Neopterygii</taxon>
        <taxon>Teleostei</taxon>
        <taxon>Clupei</taxon>
        <taxon>Clupeiformes</taxon>
        <taxon>Clupeoidei</taxon>
        <taxon>Engraulidae</taxon>
        <taxon>Coilinae</taxon>
        <taxon>Coilia</taxon>
    </lineage>
</organism>
<evidence type="ECO:0000313" key="11">
    <source>
        <dbReference type="Proteomes" id="UP001591681"/>
    </source>
</evidence>
<dbReference type="GO" id="GO:0008234">
    <property type="term" value="F:cysteine-type peptidase activity"/>
    <property type="evidence" value="ECO:0007669"/>
    <property type="project" value="UniProtKB-KW"/>
</dbReference>
<protein>
    <submittedName>
        <fullName evidence="10">Uncharacterized protein</fullName>
    </submittedName>
</protein>
<dbReference type="Gene3D" id="3.40.50.1460">
    <property type="match status" value="1"/>
</dbReference>
<dbReference type="PROSITE" id="PS01122">
    <property type="entry name" value="CASPASE_CYS"/>
    <property type="match status" value="1"/>
</dbReference>
<dbReference type="InterPro" id="IPR002398">
    <property type="entry name" value="Pept_C14"/>
</dbReference>
<dbReference type="PANTHER" id="PTHR47901">
    <property type="entry name" value="CASPASE RECRUITMENT DOMAIN-CONTAINING PROTEIN 18"/>
    <property type="match status" value="1"/>
</dbReference>
<evidence type="ECO:0000256" key="7">
    <source>
        <dbReference type="RuleBase" id="RU003971"/>
    </source>
</evidence>
<dbReference type="GO" id="GO:0006508">
    <property type="term" value="P:proteolysis"/>
    <property type="evidence" value="ECO:0007669"/>
    <property type="project" value="UniProtKB-KW"/>
</dbReference>
<dbReference type="InterPro" id="IPR015917">
    <property type="entry name" value="Pept_C14A"/>
</dbReference>
<feature type="domain" description="Caspase family p20" evidence="9">
    <location>
        <begin position="73"/>
        <end position="203"/>
    </location>
</feature>
<sequence>MGRAYQFCWQCQWEWRGPYFNAMRCANVGCGQMKISQPQATSSLKLCRPDFKRKKFQSEKDDIYLSLDKSETRTRLALIINNVEFEHISDRSGAEIDECSMRILLELLGYTVVTLRDLTSQGMEAALEDFSRRGEHLGSDSCFVVLMSHGTQEGICGVSYSDDQEDQDILPVSSIFRHLNTPGCPALRDKPKVILIQACRGGEDGSVLVADSAPMARPRKQHREKDFICMRSCTPDTVSYRDPRKGSVFIQTVVDTLNNHAHEEHIEELLRKVQKTFKDKYPDQMPCKDRTTLLKKFYLFPGL</sequence>
<evidence type="ECO:0000259" key="9">
    <source>
        <dbReference type="PROSITE" id="PS50208"/>
    </source>
</evidence>
<keyword evidence="4" id="KW-0788">Thiol protease</keyword>
<dbReference type="InterPro" id="IPR001309">
    <property type="entry name" value="Pept_C14_p20"/>
</dbReference>
<dbReference type="SUPFAM" id="SSF52129">
    <property type="entry name" value="Caspase-like"/>
    <property type="match status" value="1"/>
</dbReference>
<dbReference type="PANTHER" id="PTHR47901:SF3">
    <property type="entry name" value="CASPASE-1"/>
    <property type="match status" value="1"/>
</dbReference>
<dbReference type="SMART" id="SM00115">
    <property type="entry name" value="CASc"/>
    <property type="match status" value="1"/>
</dbReference>
<accession>A0ABD1IZK5</accession>
<gene>
    <name evidence="10" type="ORF">ACEWY4_025070</name>
</gene>
<proteinExistence type="inferred from homology"/>
<dbReference type="PRINTS" id="PR00376">
    <property type="entry name" value="IL1BCENZYME"/>
</dbReference>
<dbReference type="InterPro" id="IPR029030">
    <property type="entry name" value="Caspase-like_dom_sf"/>
</dbReference>
<dbReference type="Proteomes" id="UP001591681">
    <property type="component" value="Unassembled WGS sequence"/>
</dbReference>